<accession>A0A7U3YJ79</accession>
<sequence length="74" mass="8538">MRRNMTKIKKSCRDKKRYASREAATRRAIELNRKGVRVKPYQCPACGGWHMTHRSPMAVLNEAFIEVGMGPVYV</sequence>
<feature type="compositionally biased region" description="Basic residues" evidence="1">
    <location>
        <begin position="1"/>
        <end position="16"/>
    </location>
</feature>
<evidence type="ECO:0000313" key="2">
    <source>
        <dbReference type="EMBL" id="ADW16397.1"/>
    </source>
</evidence>
<dbReference type="KEGG" id="dpr:Despr_0209"/>
<evidence type="ECO:0000256" key="1">
    <source>
        <dbReference type="SAM" id="MobiDB-lite"/>
    </source>
</evidence>
<feature type="region of interest" description="Disordered" evidence="1">
    <location>
        <begin position="1"/>
        <end position="20"/>
    </location>
</feature>
<proteinExistence type="predicted"/>
<keyword evidence="3" id="KW-1185">Reference proteome</keyword>
<reference evidence="2 3" key="1">
    <citation type="journal article" date="2011" name="Stand. Genomic Sci.">
        <title>Complete genome sequence of Desulfobulbus propionicus type strain (1pr3).</title>
        <authorList>
            <person name="Pagani I."/>
            <person name="Lapidus A."/>
            <person name="Nolan M."/>
            <person name="Lucas S."/>
            <person name="Hammon N."/>
            <person name="Deshpande S."/>
            <person name="Cheng J.F."/>
            <person name="Chertkov O."/>
            <person name="Davenport K."/>
            <person name="Tapia R."/>
            <person name="Han C."/>
            <person name="Goodwin L."/>
            <person name="Pitluck S."/>
            <person name="Liolios K."/>
            <person name="Mavromatis K."/>
            <person name="Ivanova N."/>
            <person name="Mikhailova N."/>
            <person name="Pati A."/>
            <person name="Chen A."/>
            <person name="Palaniappan K."/>
            <person name="Land M."/>
            <person name="Hauser L."/>
            <person name="Chang Y.J."/>
            <person name="Jeffries C.D."/>
            <person name="Detter J.C."/>
            <person name="Brambilla E."/>
            <person name="Kannan K.P."/>
            <person name="Djao O.D."/>
            <person name="Rohde M."/>
            <person name="Pukall R."/>
            <person name="Spring S."/>
            <person name="Goker M."/>
            <person name="Sikorski J."/>
            <person name="Woyke T."/>
            <person name="Bristow J."/>
            <person name="Eisen J.A."/>
            <person name="Markowitz V."/>
            <person name="Hugenholtz P."/>
            <person name="Kyrpides N.C."/>
            <person name="Klenk H.P."/>
        </authorList>
    </citation>
    <scope>NUCLEOTIDE SEQUENCE [LARGE SCALE GENOMIC DNA]</scope>
    <source>
        <strain evidence="3">ATCC 33891 / DSM 2032 / 1pr3</strain>
    </source>
</reference>
<protein>
    <submittedName>
        <fullName evidence="2">Uncharacterized protein</fullName>
    </submittedName>
</protein>
<dbReference type="Proteomes" id="UP000006365">
    <property type="component" value="Chromosome"/>
</dbReference>
<dbReference type="EMBL" id="CP002364">
    <property type="protein sequence ID" value="ADW16397.1"/>
    <property type="molecule type" value="Genomic_DNA"/>
</dbReference>
<evidence type="ECO:0000313" key="3">
    <source>
        <dbReference type="Proteomes" id="UP000006365"/>
    </source>
</evidence>
<gene>
    <name evidence="2" type="ordered locus">Despr_0209</name>
</gene>
<name>A0A7U3YJ79_DESPD</name>
<organism evidence="2 3">
    <name type="scientific">Desulfobulbus propionicus (strain ATCC 33891 / DSM 2032 / VKM B-1956 / 1pr3)</name>
    <dbReference type="NCBI Taxonomy" id="577650"/>
    <lineage>
        <taxon>Bacteria</taxon>
        <taxon>Pseudomonadati</taxon>
        <taxon>Thermodesulfobacteriota</taxon>
        <taxon>Desulfobulbia</taxon>
        <taxon>Desulfobulbales</taxon>
        <taxon>Desulfobulbaceae</taxon>
        <taxon>Desulfobulbus</taxon>
    </lineage>
</organism>
<dbReference type="AlphaFoldDB" id="A0A7U3YJ79"/>